<feature type="domain" description="F-box" evidence="2">
    <location>
        <begin position="5"/>
        <end position="51"/>
    </location>
</feature>
<evidence type="ECO:0000313" key="4">
    <source>
        <dbReference type="Proteomes" id="UP000807025"/>
    </source>
</evidence>
<gene>
    <name evidence="3" type="ORF">BDN71DRAFT_1436417</name>
</gene>
<evidence type="ECO:0000313" key="3">
    <source>
        <dbReference type="EMBL" id="KAF9488037.1"/>
    </source>
</evidence>
<dbReference type="Gene3D" id="1.20.1280.50">
    <property type="match status" value="1"/>
</dbReference>
<dbReference type="InterPro" id="IPR001810">
    <property type="entry name" value="F-box_dom"/>
</dbReference>
<dbReference type="Pfam" id="PF12937">
    <property type="entry name" value="F-box-like"/>
    <property type="match status" value="1"/>
</dbReference>
<dbReference type="SMART" id="SM00256">
    <property type="entry name" value="FBOX"/>
    <property type="match status" value="1"/>
</dbReference>
<dbReference type="EMBL" id="MU154735">
    <property type="protein sequence ID" value="KAF9488037.1"/>
    <property type="molecule type" value="Genomic_DNA"/>
</dbReference>
<protein>
    <recommendedName>
        <fullName evidence="2">F-box domain-containing protein</fullName>
    </recommendedName>
</protein>
<dbReference type="CDD" id="cd09917">
    <property type="entry name" value="F-box_SF"/>
    <property type="match status" value="1"/>
</dbReference>
<name>A0A9P5ZGX4_PLEER</name>
<feature type="region of interest" description="Disordered" evidence="1">
    <location>
        <begin position="502"/>
        <end position="522"/>
    </location>
</feature>
<dbReference type="InterPro" id="IPR036047">
    <property type="entry name" value="F-box-like_dom_sf"/>
</dbReference>
<dbReference type="Proteomes" id="UP000807025">
    <property type="component" value="Unassembled WGS sequence"/>
</dbReference>
<evidence type="ECO:0000256" key="1">
    <source>
        <dbReference type="SAM" id="MobiDB-lite"/>
    </source>
</evidence>
<proteinExistence type="predicted"/>
<organism evidence="3 4">
    <name type="scientific">Pleurotus eryngii</name>
    <name type="common">Boletus of the steppes</name>
    <dbReference type="NCBI Taxonomy" id="5323"/>
    <lineage>
        <taxon>Eukaryota</taxon>
        <taxon>Fungi</taxon>
        <taxon>Dikarya</taxon>
        <taxon>Basidiomycota</taxon>
        <taxon>Agaricomycotina</taxon>
        <taxon>Agaricomycetes</taxon>
        <taxon>Agaricomycetidae</taxon>
        <taxon>Agaricales</taxon>
        <taxon>Pleurotineae</taxon>
        <taxon>Pleurotaceae</taxon>
        <taxon>Pleurotus</taxon>
    </lineage>
</organism>
<dbReference type="PROSITE" id="PS50181">
    <property type="entry name" value="FBOX"/>
    <property type="match status" value="1"/>
</dbReference>
<evidence type="ECO:0000259" key="2">
    <source>
        <dbReference type="PROSITE" id="PS50181"/>
    </source>
</evidence>
<sequence length="522" mass="59092">MERKGKSLDDLPNELIHRILRCLDSGSIIACTLVCRSLHDVIRQSTELQYLFELGLEGMVDCAAPTMPYQDRLKELIGHRKAWATLSWRQSSLRIPGNIEEPNLYGFVAGVFAKLFEHYMFVTLHLPTMHETNNRWMKRQLSSPAKEFVMDPTQDLVIFLEEDTRMLFSRSWTYNGQRSVCLHIQTLSTGDPHPLARNSILTFDIPLHPDEDGRNDIWFSSIKLAVDTILMQYSVGNDWEEGMHFQFWNWKTGHGWLIDGYIEFTHCSFISPRAVVFASTGGTSPSLNVCTFERDPETTETTTTHKANLHLPEAVSDSYFDVTAIRIPAILDLAHVPPSKIAAPPLESHINVISLALTVDDDEHELCLFVPNSILLNYASNPPVGEVPWKDWGQGSTRLIEMNRTYMNSSYASRVICSSLDSDDPTSIHILDFNPRRRQEHGLSTTDHGLTQRTYSTESPTALGLFKDDVYNGLPVWCTTRPLNSSYSALFIDDERIVGVKEEPSNESSDDSDCEDADILAF</sequence>
<reference evidence="3" key="1">
    <citation type="submission" date="2020-11" db="EMBL/GenBank/DDBJ databases">
        <authorList>
            <consortium name="DOE Joint Genome Institute"/>
            <person name="Ahrendt S."/>
            <person name="Riley R."/>
            <person name="Andreopoulos W."/>
            <person name="Labutti K."/>
            <person name="Pangilinan J."/>
            <person name="Ruiz-Duenas F.J."/>
            <person name="Barrasa J.M."/>
            <person name="Sanchez-Garcia M."/>
            <person name="Camarero S."/>
            <person name="Miyauchi S."/>
            <person name="Serrano A."/>
            <person name="Linde D."/>
            <person name="Babiker R."/>
            <person name="Drula E."/>
            <person name="Ayuso-Fernandez I."/>
            <person name="Pacheco R."/>
            <person name="Padilla G."/>
            <person name="Ferreira P."/>
            <person name="Barriuso J."/>
            <person name="Kellner H."/>
            <person name="Castanera R."/>
            <person name="Alfaro M."/>
            <person name="Ramirez L."/>
            <person name="Pisabarro A.G."/>
            <person name="Kuo A."/>
            <person name="Tritt A."/>
            <person name="Lipzen A."/>
            <person name="He G."/>
            <person name="Yan M."/>
            <person name="Ng V."/>
            <person name="Cullen D."/>
            <person name="Martin F."/>
            <person name="Rosso M.-N."/>
            <person name="Henrissat B."/>
            <person name="Hibbett D."/>
            <person name="Martinez A.T."/>
            <person name="Grigoriev I.V."/>
        </authorList>
    </citation>
    <scope>NUCLEOTIDE SEQUENCE</scope>
    <source>
        <strain evidence="3">ATCC 90797</strain>
    </source>
</reference>
<keyword evidence="4" id="KW-1185">Reference proteome</keyword>
<dbReference type="OrthoDB" id="2745718at2759"/>
<feature type="compositionally biased region" description="Acidic residues" evidence="1">
    <location>
        <begin position="508"/>
        <end position="522"/>
    </location>
</feature>
<comment type="caution">
    <text evidence="3">The sequence shown here is derived from an EMBL/GenBank/DDBJ whole genome shotgun (WGS) entry which is preliminary data.</text>
</comment>
<dbReference type="SUPFAM" id="SSF81383">
    <property type="entry name" value="F-box domain"/>
    <property type="match status" value="1"/>
</dbReference>
<dbReference type="AlphaFoldDB" id="A0A9P5ZGX4"/>
<accession>A0A9P5ZGX4</accession>